<keyword evidence="4" id="KW-1003">Cell membrane</keyword>
<evidence type="ECO:0000256" key="2">
    <source>
        <dbReference type="ARBA" id="ARBA00004651"/>
    </source>
</evidence>
<proteinExistence type="predicted"/>
<comment type="caution">
    <text evidence="15">The sequence shown here is derived from an EMBL/GenBank/DDBJ whole genome shotgun (WGS) entry which is preliminary data.</text>
</comment>
<keyword evidence="13" id="KW-0472">Membrane</keyword>
<evidence type="ECO:0000313" key="16">
    <source>
        <dbReference type="Proteomes" id="UP001500571"/>
    </source>
</evidence>
<evidence type="ECO:0000256" key="1">
    <source>
        <dbReference type="ARBA" id="ARBA00000085"/>
    </source>
</evidence>
<evidence type="ECO:0000256" key="8">
    <source>
        <dbReference type="ARBA" id="ARBA00022741"/>
    </source>
</evidence>
<evidence type="ECO:0000256" key="12">
    <source>
        <dbReference type="ARBA" id="ARBA00023012"/>
    </source>
</evidence>
<dbReference type="InterPro" id="IPR050980">
    <property type="entry name" value="2C_sensor_his_kinase"/>
</dbReference>
<feature type="domain" description="HAMP" evidence="14">
    <location>
        <begin position="158"/>
        <end position="210"/>
    </location>
</feature>
<evidence type="ECO:0000256" key="7">
    <source>
        <dbReference type="ARBA" id="ARBA00022692"/>
    </source>
</evidence>
<feature type="transmembrane region" description="Helical" evidence="13">
    <location>
        <begin position="138"/>
        <end position="156"/>
    </location>
</feature>
<dbReference type="Pfam" id="PF00672">
    <property type="entry name" value="HAMP"/>
    <property type="match status" value="1"/>
</dbReference>
<organism evidence="15 16">
    <name type="scientific">Nocardioides panacihumi</name>
    <dbReference type="NCBI Taxonomy" id="400774"/>
    <lineage>
        <taxon>Bacteria</taxon>
        <taxon>Bacillati</taxon>
        <taxon>Actinomycetota</taxon>
        <taxon>Actinomycetes</taxon>
        <taxon>Propionibacteriales</taxon>
        <taxon>Nocardioidaceae</taxon>
        <taxon>Nocardioides</taxon>
    </lineage>
</organism>
<evidence type="ECO:0000256" key="5">
    <source>
        <dbReference type="ARBA" id="ARBA00022553"/>
    </source>
</evidence>
<dbReference type="SUPFAM" id="SSF47384">
    <property type="entry name" value="Homodimeric domain of signal transducing histidine kinase"/>
    <property type="match status" value="1"/>
</dbReference>
<keyword evidence="9" id="KW-0418">Kinase</keyword>
<keyword evidence="8" id="KW-0547">Nucleotide-binding</keyword>
<comment type="subcellular location">
    <subcellularLocation>
        <location evidence="2">Cell membrane</location>
        <topology evidence="2">Multi-pass membrane protein</topology>
    </subcellularLocation>
</comment>
<evidence type="ECO:0000313" key="15">
    <source>
        <dbReference type="EMBL" id="GAA1964812.1"/>
    </source>
</evidence>
<name>A0ABP5CPB2_9ACTN</name>
<keyword evidence="5" id="KW-0597">Phosphoprotein</keyword>
<keyword evidence="10" id="KW-0067">ATP-binding</keyword>
<dbReference type="RefSeq" id="WP_344045354.1">
    <property type="nucleotide sequence ID" value="NZ_BAAAPB010000002.1"/>
</dbReference>
<evidence type="ECO:0000256" key="10">
    <source>
        <dbReference type="ARBA" id="ARBA00022840"/>
    </source>
</evidence>
<keyword evidence="11 13" id="KW-1133">Transmembrane helix</keyword>
<evidence type="ECO:0000256" key="9">
    <source>
        <dbReference type="ARBA" id="ARBA00022777"/>
    </source>
</evidence>
<evidence type="ECO:0000256" key="6">
    <source>
        <dbReference type="ARBA" id="ARBA00022679"/>
    </source>
</evidence>
<keyword evidence="12" id="KW-0902">Two-component regulatory system</keyword>
<sequence length="407" mass="44363">MRERLTVAFILLGLGLCTLGFLVRTYSLESTMGRHETREIHETASIIATAVKARHDAGKPVDQSFLASMIGEEKRVVLHWDNTNEPDIVAEGLAFTGTGDPSRSSDLWAAEELPGGYIEVSQSRDEIGRVLFGPSRGLIVFFGVLGVIAGAVGYLFSRALSRPFRKLADAAGALGRGRFDLDLPRTRVPEAKEIGDALRTSAAQLQDRLEQEHAFAEEASHLLRTPLTSLRLELDDLALSGEIGADVRLTIERCVQRIDELDAVTGELVGIARRPGGRGVALPLRELATTCAQRWADELAHHDRALTAAVEGDLETTYTAGPLEHIHELLLVDVLHRSRGSVRLVYEATDSGALKLRISAADGPRSPVRRKGPDSTYLRARAVVTALGGRVQGEYHDRGLDIVLPRR</sequence>
<protein>
    <recommendedName>
        <fullName evidence="3">histidine kinase</fullName>
        <ecNumber evidence="3">2.7.13.3</ecNumber>
    </recommendedName>
</protein>
<dbReference type="EC" id="2.7.13.3" evidence="3"/>
<evidence type="ECO:0000256" key="4">
    <source>
        <dbReference type="ARBA" id="ARBA00022475"/>
    </source>
</evidence>
<accession>A0ABP5CPB2</accession>
<dbReference type="PANTHER" id="PTHR44936:SF9">
    <property type="entry name" value="SENSOR PROTEIN CREC"/>
    <property type="match status" value="1"/>
</dbReference>
<evidence type="ECO:0000256" key="13">
    <source>
        <dbReference type="SAM" id="Phobius"/>
    </source>
</evidence>
<reference evidence="16" key="1">
    <citation type="journal article" date="2019" name="Int. J. Syst. Evol. Microbiol.">
        <title>The Global Catalogue of Microorganisms (GCM) 10K type strain sequencing project: providing services to taxonomists for standard genome sequencing and annotation.</title>
        <authorList>
            <consortium name="The Broad Institute Genomics Platform"/>
            <consortium name="The Broad Institute Genome Sequencing Center for Infectious Disease"/>
            <person name="Wu L."/>
            <person name="Ma J."/>
        </authorList>
    </citation>
    <scope>NUCLEOTIDE SEQUENCE [LARGE SCALE GENOMIC DNA]</scope>
    <source>
        <strain evidence="16">JCM 15309</strain>
    </source>
</reference>
<evidence type="ECO:0000259" key="14">
    <source>
        <dbReference type="PROSITE" id="PS50885"/>
    </source>
</evidence>
<comment type="catalytic activity">
    <reaction evidence="1">
        <text>ATP + protein L-histidine = ADP + protein N-phospho-L-histidine.</text>
        <dbReference type="EC" id="2.7.13.3"/>
    </reaction>
</comment>
<keyword evidence="7 13" id="KW-0812">Transmembrane</keyword>
<dbReference type="InterPro" id="IPR036097">
    <property type="entry name" value="HisK_dim/P_sf"/>
</dbReference>
<dbReference type="InterPro" id="IPR003661">
    <property type="entry name" value="HisK_dim/P_dom"/>
</dbReference>
<gene>
    <name evidence="15" type="ORF">GCM10009798_26300</name>
</gene>
<dbReference type="EMBL" id="BAAAPB010000002">
    <property type="protein sequence ID" value="GAA1964812.1"/>
    <property type="molecule type" value="Genomic_DNA"/>
</dbReference>
<keyword evidence="16" id="KW-1185">Reference proteome</keyword>
<evidence type="ECO:0000256" key="3">
    <source>
        <dbReference type="ARBA" id="ARBA00012438"/>
    </source>
</evidence>
<dbReference type="PANTHER" id="PTHR44936">
    <property type="entry name" value="SENSOR PROTEIN CREC"/>
    <property type="match status" value="1"/>
</dbReference>
<dbReference type="PROSITE" id="PS50885">
    <property type="entry name" value="HAMP"/>
    <property type="match status" value="1"/>
</dbReference>
<dbReference type="CDD" id="cd00082">
    <property type="entry name" value="HisKA"/>
    <property type="match status" value="1"/>
</dbReference>
<dbReference type="Proteomes" id="UP001500571">
    <property type="component" value="Unassembled WGS sequence"/>
</dbReference>
<dbReference type="SMART" id="SM00304">
    <property type="entry name" value="HAMP"/>
    <property type="match status" value="1"/>
</dbReference>
<dbReference type="InterPro" id="IPR003660">
    <property type="entry name" value="HAMP_dom"/>
</dbReference>
<evidence type="ECO:0000256" key="11">
    <source>
        <dbReference type="ARBA" id="ARBA00022989"/>
    </source>
</evidence>
<dbReference type="Gene3D" id="1.10.287.130">
    <property type="match status" value="1"/>
</dbReference>
<keyword evidence="6" id="KW-0808">Transferase</keyword>